<gene>
    <name evidence="4" type="ORF">AYR63_01400</name>
</gene>
<evidence type="ECO:0000313" key="5">
    <source>
        <dbReference type="Proteomes" id="UP000093267"/>
    </source>
</evidence>
<sequence>MTVLTVENLTYKRNLKTILTGLNLTLDGNQIVGLLGANGAGKTTLMRLIAGAATSYHGTIAIGDQTKPAERKAIVSFSEQVSGVNDSRKLGQIAQFYNHVYPDFDMDTFKNLAADLSLDENQRFNQLSKGNHQKFVVAIALSRQAKLYLLDEPFNGIDSMSRKKIVASIIQWKPETATILISDHHVADIANILDAVAVVKDQTVVDQKKADEIRENGQSIEDYYEGFYAEGESDND</sequence>
<dbReference type="PROSITE" id="PS50893">
    <property type="entry name" value="ABC_TRANSPORTER_2"/>
    <property type="match status" value="1"/>
</dbReference>
<keyword evidence="1" id="KW-0547">Nucleotide-binding</keyword>
<dbReference type="EMBL" id="CP014924">
    <property type="protein sequence ID" value="ANZ65925.1"/>
    <property type="molecule type" value="Genomic_DNA"/>
</dbReference>
<dbReference type="InterPro" id="IPR003593">
    <property type="entry name" value="AAA+_ATPase"/>
</dbReference>
<feature type="domain" description="ABC transporter" evidence="3">
    <location>
        <begin position="4"/>
        <end position="226"/>
    </location>
</feature>
<dbReference type="SMART" id="SM00382">
    <property type="entry name" value="AAA"/>
    <property type="match status" value="1"/>
</dbReference>
<reference evidence="4 5" key="1">
    <citation type="submission" date="2016-03" db="EMBL/GenBank/DDBJ databases">
        <title>Pediococcus and Lactobacillus from brewery environment - whole genome sequencing and assembly.</title>
        <authorList>
            <person name="Behr J."/>
            <person name="Geissler A.J."/>
            <person name="Vogel R.F."/>
        </authorList>
    </citation>
    <scope>NUCLEOTIDE SEQUENCE [LARGE SCALE GENOMIC DNA]</scope>
    <source>
        <strain evidence="4 5">TMW 1.1995</strain>
    </source>
</reference>
<dbReference type="InterPro" id="IPR027417">
    <property type="entry name" value="P-loop_NTPase"/>
</dbReference>
<dbReference type="GO" id="GO:0016887">
    <property type="term" value="F:ATP hydrolysis activity"/>
    <property type="evidence" value="ECO:0007669"/>
    <property type="project" value="InterPro"/>
</dbReference>
<dbReference type="PANTHER" id="PTHR43158:SF1">
    <property type="entry name" value="ABC TRANSPORTER, ATP-BINDING PROTEIN"/>
    <property type="match status" value="1"/>
</dbReference>
<name>A0A1B2IV49_9LACO</name>
<dbReference type="KEGG" id="lpd:AYR62_01545"/>
<dbReference type="GO" id="GO:0005524">
    <property type="term" value="F:ATP binding"/>
    <property type="evidence" value="ECO:0007669"/>
    <property type="project" value="UniProtKB-KW"/>
</dbReference>
<dbReference type="Pfam" id="PF00005">
    <property type="entry name" value="ABC_tran"/>
    <property type="match status" value="1"/>
</dbReference>
<proteinExistence type="predicted"/>
<evidence type="ECO:0000313" key="4">
    <source>
        <dbReference type="EMBL" id="ANZ65925.1"/>
    </source>
</evidence>
<organism evidence="4 5">
    <name type="scientific">Secundilactobacillus paracollinoides</name>
    <dbReference type="NCBI Taxonomy" id="240427"/>
    <lineage>
        <taxon>Bacteria</taxon>
        <taxon>Bacillati</taxon>
        <taxon>Bacillota</taxon>
        <taxon>Bacilli</taxon>
        <taxon>Lactobacillales</taxon>
        <taxon>Lactobacillaceae</taxon>
        <taxon>Secundilactobacillus</taxon>
    </lineage>
</organism>
<evidence type="ECO:0000256" key="2">
    <source>
        <dbReference type="ARBA" id="ARBA00022840"/>
    </source>
</evidence>
<dbReference type="RefSeq" id="WP_054708885.1">
    <property type="nucleotide sequence ID" value="NZ_CP014912.1"/>
</dbReference>
<dbReference type="SUPFAM" id="SSF52540">
    <property type="entry name" value="P-loop containing nucleoside triphosphate hydrolases"/>
    <property type="match status" value="1"/>
</dbReference>
<dbReference type="STRING" id="240427.AYR62_01545"/>
<keyword evidence="5" id="KW-1185">Reference proteome</keyword>
<keyword evidence="2 4" id="KW-0067">ATP-binding</keyword>
<evidence type="ECO:0000259" key="3">
    <source>
        <dbReference type="PROSITE" id="PS50893"/>
    </source>
</evidence>
<accession>A0A1B2IV49</accession>
<dbReference type="PANTHER" id="PTHR43158">
    <property type="entry name" value="SKFA PEPTIDE EXPORT ATP-BINDING PROTEIN SKFE"/>
    <property type="match status" value="1"/>
</dbReference>
<dbReference type="OrthoDB" id="9804819at2"/>
<dbReference type="AlphaFoldDB" id="A0A1B2IV49"/>
<dbReference type="Gene3D" id="3.40.50.300">
    <property type="entry name" value="P-loop containing nucleotide triphosphate hydrolases"/>
    <property type="match status" value="1"/>
</dbReference>
<protein>
    <submittedName>
        <fullName evidence="4">ABC transporter ATP-binding protein</fullName>
    </submittedName>
</protein>
<dbReference type="InterPro" id="IPR003439">
    <property type="entry name" value="ABC_transporter-like_ATP-bd"/>
</dbReference>
<evidence type="ECO:0000256" key="1">
    <source>
        <dbReference type="ARBA" id="ARBA00022741"/>
    </source>
</evidence>
<dbReference type="Proteomes" id="UP000093267">
    <property type="component" value="Chromosome"/>
</dbReference>